<name>A0A9N7GZ24_9PROT</name>
<dbReference type="Proteomes" id="UP000189683">
    <property type="component" value="Chromosome"/>
</dbReference>
<evidence type="ECO:0000313" key="2">
    <source>
        <dbReference type="EMBL" id="AQU86187.1"/>
    </source>
</evidence>
<organism evidence="2 4">
    <name type="scientific">Komagataeibacter nataicola</name>
    <dbReference type="NCBI Taxonomy" id="265960"/>
    <lineage>
        <taxon>Bacteria</taxon>
        <taxon>Pseudomonadati</taxon>
        <taxon>Pseudomonadota</taxon>
        <taxon>Alphaproteobacteria</taxon>
        <taxon>Acetobacterales</taxon>
        <taxon>Acetobacteraceae</taxon>
        <taxon>Komagataeibacter</taxon>
    </lineage>
</organism>
<dbReference type="AlphaFoldDB" id="A0A9N7GZ24"/>
<dbReference type="Proteomes" id="UP000247512">
    <property type="component" value="Unassembled WGS sequence"/>
</dbReference>
<proteinExistence type="predicted"/>
<reference evidence="3 5" key="3">
    <citation type="submission" date="2017-06" db="EMBL/GenBank/DDBJ databases">
        <title>A draft genome sequence of Komagataeibacter nataicola LMG 1536.</title>
        <authorList>
            <person name="Skraban J."/>
            <person name="Cleenwerck I."/>
            <person name="Vandamme P."/>
            <person name="Trcek J."/>
        </authorList>
    </citation>
    <scope>NUCLEOTIDE SEQUENCE [LARGE SCALE GENOMIC DNA]</scope>
    <source>
        <strain evidence="3 5">LMG 1536</strain>
    </source>
</reference>
<dbReference type="EMBL" id="NIRT01000034">
    <property type="protein sequence ID" value="PYD65322.1"/>
    <property type="molecule type" value="Genomic_DNA"/>
</dbReference>
<gene>
    <name evidence="2" type="ORF">B0W47_00525</name>
    <name evidence="3" type="ORF">CDI09_14030</name>
</gene>
<keyword evidence="5" id="KW-1185">Reference proteome</keyword>
<protein>
    <submittedName>
        <fullName evidence="2">Uncharacterized protein</fullName>
    </submittedName>
</protein>
<evidence type="ECO:0000313" key="3">
    <source>
        <dbReference type="EMBL" id="PYD65322.1"/>
    </source>
</evidence>
<evidence type="ECO:0000256" key="1">
    <source>
        <dbReference type="SAM" id="MobiDB-lite"/>
    </source>
</evidence>
<feature type="compositionally biased region" description="Basic and acidic residues" evidence="1">
    <location>
        <begin position="131"/>
        <end position="142"/>
    </location>
</feature>
<dbReference type="RefSeq" id="WP_078523627.1">
    <property type="nucleotide sequence ID" value="NZ_CP019875.1"/>
</dbReference>
<dbReference type="OrthoDB" id="4541095at2"/>
<reference evidence="4" key="1">
    <citation type="submission" date="2017-02" db="EMBL/GenBank/DDBJ databases">
        <title>zhang.</title>
        <authorList>
            <person name="Zhang H."/>
        </authorList>
    </citation>
    <scope>NUCLEOTIDE SEQUENCE [LARGE SCALE GENOMIC DNA]</scope>
    <source>
        <strain evidence="4">RZS01</strain>
    </source>
</reference>
<evidence type="ECO:0000313" key="5">
    <source>
        <dbReference type="Proteomes" id="UP000247512"/>
    </source>
</evidence>
<dbReference type="KEGG" id="kna:B0W47_00525"/>
<dbReference type="EMBL" id="CP019875">
    <property type="protein sequence ID" value="AQU86187.1"/>
    <property type="molecule type" value="Genomic_DNA"/>
</dbReference>
<evidence type="ECO:0000313" key="4">
    <source>
        <dbReference type="Proteomes" id="UP000189683"/>
    </source>
</evidence>
<feature type="region of interest" description="Disordered" evidence="1">
    <location>
        <begin position="127"/>
        <end position="156"/>
    </location>
</feature>
<reference evidence="2" key="2">
    <citation type="submission" date="2017-02" db="EMBL/GenBank/DDBJ databases">
        <authorList>
            <person name="Zhang H."/>
        </authorList>
    </citation>
    <scope>NUCLEOTIDE SEQUENCE</scope>
    <source>
        <strain evidence="2">RZS01</strain>
    </source>
</reference>
<sequence length="225" mass="24700">MMDMGKTIIAKSDQLNADDLLDGPRTVEVERVTEGNADQPVAVFYKGCNGKPYYPCKSMRRVMYNVWGRDGHSYAGKSMTLFRDPSVKYGGIMVGGIRISHMSGLEKDMPLALQVTRGSKKLYTVKPLRAAQKEKPQPKAESNEGSGQSDDEAMSARIKAAQEAAEKVIKMMESASDMADLANINKADSYKRLIGFVEQHDKATHSALTKSVADNAKRISEGEFA</sequence>
<accession>A0A9N7GZ24</accession>